<proteinExistence type="predicted"/>
<reference evidence="1 2" key="1">
    <citation type="submission" date="2014-07" db="EMBL/GenBank/DDBJ databases">
        <title>Methanogenic archaea and the global carbon cycle.</title>
        <authorList>
            <person name="Henriksen J.R."/>
            <person name="Luke J."/>
            <person name="Reinhart S."/>
            <person name="Benedict M.N."/>
            <person name="Youngblut N.D."/>
            <person name="Metcalf M.E."/>
            <person name="Whitaker R.J."/>
            <person name="Metcalf W.W."/>
        </authorList>
    </citation>
    <scope>NUCLEOTIDE SEQUENCE [LARGE SCALE GENOMIC DNA]</scope>
    <source>
        <strain evidence="1 2">HB-1</strain>
    </source>
</reference>
<dbReference type="GeneID" id="24833331"/>
<dbReference type="Proteomes" id="UP000033101">
    <property type="component" value="Chromosome"/>
</dbReference>
<evidence type="ECO:0000313" key="1">
    <source>
        <dbReference type="EMBL" id="AKB80447.1"/>
    </source>
</evidence>
<sequence length="75" mass="8661">MESAIADSYPEKRWISQETETVYRLWKTFPDSIKDLSGMLCKCHSGIQKRGGNPGNLTRLNGFRVHSIYMIRFPP</sequence>
<dbReference type="OrthoDB" id="372431at2157"/>
<dbReference type="KEGG" id="mhor:MSHOH_3964"/>
<dbReference type="PATRIC" id="fig|1434110.4.peg.5042"/>
<evidence type="ECO:0000313" key="2">
    <source>
        <dbReference type="Proteomes" id="UP000033101"/>
    </source>
</evidence>
<organism evidence="1 2">
    <name type="scientific">Methanosarcina horonobensis HB-1 = JCM 15518</name>
    <dbReference type="NCBI Taxonomy" id="1434110"/>
    <lineage>
        <taxon>Archaea</taxon>
        <taxon>Methanobacteriati</taxon>
        <taxon>Methanobacteriota</taxon>
        <taxon>Stenosarchaea group</taxon>
        <taxon>Methanomicrobia</taxon>
        <taxon>Methanosarcinales</taxon>
        <taxon>Methanosarcinaceae</taxon>
        <taxon>Methanosarcina</taxon>
    </lineage>
</organism>
<dbReference type="RefSeq" id="WP_048142692.1">
    <property type="nucleotide sequence ID" value="NZ_BBCW01000093.1"/>
</dbReference>
<accession>A0A0E3SIP5</accession>
<dbReference type="EMBL" id="CP009516">
    <property type="protein sequence ID" value="AKB80447.1"/>
    <property type="molecule type" value="Genomic_DNA"/>
</dbReference>
<protein>
    <submittedName>
        <fullName evidence="1">Uncharacterized protein</fullName>
    </submittedName>
</protein>
<dbReference type="HOGENOM" id="CLU_2662345_0_0_2"/>
<gene>
    <name evidence="1" type="ORF">MSHOH_3964</name>
</gene>
<keyword evidence="2" id="KW-1185">Reference proteome</keyword>
<dbReference type="AlphaFoldDB" id="A0A0E3SIP5"/>
<name>A0A0E3SIP5_9EURY</name>